<organism evidence="2">
    <name type="scientific">mine drainage metagenome</name>
    <dbReference type="NCBI Taxonomy" id="410659"/>
    <lineage>
        <taxon>unclassified sequences</taxon>
        <taxon>metagenomes</taxon>
        <taxon>ecological metagenomes</taxon>
    </lineage>
</organism>
<evidence type="ECO:0000313" key="2">
    <source>
        <dbReference type="EMBL" id="EQD44393.1"/>
    </source>
</evidence>
<feature type="domain" description="Plastocyanin-like" evidence="1">
    <location>
        <begin position="7"/>
        <end position="81"/>
    </location>
</feature>
<proteinExistence type="predicted"/>
<sequence length="180" mass="20080">YPRTRPIIVKVGQTVRLRILNASPTLTHYVRLAGHRLRVTHSDGNPMPRDVTVDALRIGVAERYDAWFEVTRPGAWMLTSLMGQIHDHRQSVLIRTEDAAARLPEMPPPSLAGAELFTYRLAGAGMPLPPDEHAPFGPANVRRTLLLGGGTPGHRHWTIDGKIWPHTPKIDVRHGDRVLI</sequence>
<dbReference type="EMBL" id="AUZZ01006944">
    <property type="protein sequence ID" value="EQD44393.1"/>
    <property type="molecule type" value="Genomic_DNA"/>
</dbReference>
<reference evidence="2" key="1">
    <citation type="submission" date="2013-08" db="EMBL/GenBank/DDBJ databases">
        <authorList>
            <person name="Mendez C."/>
            <person name="Richter M."/>
            <person name="Ferrer M."/>
            <person name="Sanchez J."/>
        </authorList>
    </citation>
    <scope>NUCLEOTIDE SEQUENCE</scope>
</reference>
<dbReference type="AlphaFoldDB" id="T0ZI74"/>
<evidence type="ECO:0000259" key="1">
    <source>
        <dbReference type="Pfam" id="PF00394"/>
    </source>
</evidence>
<comment type="caution">
    <text evidence="2">The sequence shown here is derived from an EMBL/GenBank/DDBJ whole genome shotgun (WGS) entry which is preliminary data.</text>
</comment>
<accession>T0ZI74</accession>
<gene>
    <name evidence="2" type="ORF">B2A_09612</name>
</gene>
<name>T0ZI74_9ZZZZ</name>
<dbReference type="SUPFAM" id="SSF49503">
    <property type="entry name" value="Cupredoxins"/>
    <property type="match status" value="1"/>
</dbReference>
<dbReference type="InterPro" id="IPR008972">
    <property type="entry name" value="Cupredoxin"/>
</dbReference>
<protein>
    <submittedName>
        <fullName evidence="2">Multicopper oxidase, type 3</fullName>
    </submittedName>
</protein>
<dbReference type="Pfam" id="PF00394">
    <property type="entry name" value="Cu-oxidase"/>
    <property type="match status" value="1"/>
</dbReference>
<feature type="non-terminal residue" evidence="2">
    <location>
        <position position="1"/>
    </location>
</feature>
<dbReference type="InterPro" id="IPR001117">
    <property type="entry name" value="Cu-oxidase_2nd"/>
</dbReference>
<feature type="non-terminal residue" evidence="2">
    <location>
        <position position="180"/>
    </location>
</feature>
<reference evidence="2" key="2">
    <citation type="journal article" date="2014" name="ISME J.">
        <title>Microbial stratification in low pH oxic and suboxic macroscopic growths along an acid mine drainage.</title>
        <authorList>
            <person name="Mendez-Garcia C."/>
            <person name="Mesa V."/>
            <person name="Sprenger R.R."/>
            <person name="Richter M."/>
            <person name="Diez M.S."/>
            <person name="Solano J."/>
            <person name="Bargiela R."/>
            <person name="Golyshina O.V."/>
            <person name="Manteca A."/>
            <person name="Ramos J.L."/>
            <person name="Gallego J.R."/>
            <person name="Llorente I."/>
            <person name="Martins Dos Santos V.A."/>
            <person name="Jensen O.N."/>
            <person name="Pelaez A.I."/>
            <person name="Sanchez J."/>
            <person name="Ferrer M."/>
        </authorList>
    </citation>
    <scope>NUCLEOTIDE SEQUENCE</scope>
</reference>
<dbReference type="Gene3D" id="2.60.40.420">
    <property type="entry name" value="Cupredoxins - blue copper proteins"/>
    <property type="match status" value="1"/>
</dbReference>